<keyword evidence="1" id="KW-0732">Signal</keyword>
<sequence length="75" mass="8817">MSVIIYFIISILLCYVKSISVNKNEIDLRKFSLTRDPTVTGRKGRKPMELRVPRYDTRRVLRKNVDEPIVGYMDV</sequence>
<organism evidence="2 3">
    <name type="scientific">Glossina pallidipes</name>
    <name type="common">Tsetse fly</name>
    <dbReference type="NCBI Taxonomy" id="7398"/>
    <lineage>
        <taxon>Eukaryota</taxon>
        <taxon>Metazoa</taxon>
        <taxon>Ecdysozoa</taxon>
        <taxon>Arthropoda</taxon>
        <taxon>Hexapoda</taxon>
        <taxon>Insecta</taxon>
        <taxon>Pterygota</taxon>
        <taxon>Neoptera</taxon>
        <taxon>Endopterygota</taxon>
        <taxon>Diptera</taxon>
        <taxon>Brachycera</taxon>
        <taxon>Muscomorpha</taxon>
        <taxon>Hippoboscoidea</taxon>
        <taxon>Glossinidae</taxon>
        <taxon>Glossina</taxon>
    </lineage>
</organism>
<keyword evidence="3" id="KW-1185">Reference proteome</keyword>
<feature type="chain" id="PRO_5008403560" evidence="1">
    <location>
        <begin position="19"/>
        <end position="75"/>
    </location>
</feature>
<name>A0A1B0A7B2_GLOPL</name>
<evidence type="ECO:0000313" key="2">
    <source>
        <dbReference type="EnsemblMetazoa" id="GPAI036511-PA"/>
    </source>
</evidence>
<dbReference type="EnsemblMetazoa" id="GPAI036511-RA">
    <property type="protein sequence ID" value="GPAI036511-PA"/>
    <property type="gene ID" value="GPAI036511"/>
</dbReference>
<feature type="signal peptide" evidence="1">
    <location>
        <begin position="1"/>
        <end position="18"/>
    </location>
</feature>
<reference evidence="2" key="2">
    <citation type="submission" date="2020-05" db="UniProtKB">
        <authorList>
            <consortium name="EnsemblMetazoa"/>
        </authorList>
    </citation>
    <scope>IDENTIFICATION</scope>
    <source>
        <strain evidence="2">IAEA</strain>
    </source>
</reference>
<proteinExistence type="predicted"/>
<protein>
    <submittedName>
        <fullName evidence="2">Uncharacterized protein</fullName>
    </submittedName>
</protein>
<dbReference type="VEuPathDB" id="VectorBase:GPAI036511"/>
<accession>A0A1B0A7B2</accession>
<reference evidence="3" key="1">
    <citation type="submission" date="2014-03" db="EMBL/GenBank/DDBJ databases">
        <authorList>
            <person name="Aksoy S."/>
            <person name="Warren W."/>
            <person name="Wilson R.K."/>
        </authorList>
    </citation>
    <scope>NUCLEOTIDE SEQUENCE [LARGE SCALE GENOMIC DNA]</scope>
    <source>
        <strain evidence="3">IAEA</strain>
    </source>
</reference>
<dbReference type="AlphaFoldDB" id="A0A1B0A7B2"/>
<evidence type="ECO:0000313" key="3">
    <source>
        <dbReference type="Proteomes" id="UP000092445"/>
    </source>
</evidence>
<evidence type="ECO:0000256" key="1">
    <source>
        <dbReference type="SAM" id="SignalP"/>
    </source>
</evidence>
<dbReference type="Proteomes" id="UP000092445">
    <property type="component" value="Unassembled WGS sequence"/>
</dbReference>